<feature type="transmembrane region" description="Helical" evidence="1">
    <location>
        <begin position="148"/>
        <end position="170"/>
    </location>
</feature>
<gene>
    <name evidence="2" type="ordered locus">SAR116_2107</name>
</gene>
<feature type="transmembrane region" description="Helical" evidence="1">
    <location>
        <begin position="7"/>
        <end position="32"/>
    </location>
</feature>
<dbReference type="PANTHER" id="PTHR38095">
    <property type="entry name" value="ANAEROBIC DIMETHYL SULFOXIDE REDUCTASE CHAIN YNFH"/>
    <property type="match status" value="1"/>
</dbReference>
<feature type="transmembrane region" description="Helical" evidence="1">
    <location>
        <begin position="110"/>
        <end position="136"/>
    </location>
</feature>
<dbReference type="KEGG" id="apb:SAR116_2107"/>
<dbReference type="Proteomes" id="UP000007460">
    <property type="component" value="Chromosome"/>
</dbReference>
<protein>
    <submittedName>
        <fullName evidence="2">DMSO reductase chain C</fullName>
        <ecNumber evidence="2">1.8.99.-</ecNumber>
    </submittedName>
</protein>
<dbReference type="EMBL" id="CP001751">
    <property type="protein sequence ID" value="ADE40350.1"/>
    <property type="molecule type" value="Genomic_DNA"/>
</dbReference>
<dbReference type="EC" id="1.8.99.-" evidence="2"/>
<reference evidence="2 3" key="1">
    <citation type="journal article" date="2010" name="J. Bacteriol.">
        <title>Complete genome sequence of "Candidatus Puniceispirillum marinum" IMCC1322, a representative of the SAR116 clade in the Alphaproteobacteria.</title>
        <authorList>
            <person name="Oh H.M."/>
            <person name="Kwon K.K."/>
            <person name="Kang I."/>
            <person name="Kang S.G."/>
            <person name="Lee J.H."/>
            <person name="Kim S.J."/>
            <person name="Cho J.C."/>
        </authorList>
    </citation>
    <scope>NUCLEOTIDE SEQUENCE [LARGE SCALE GENOMIC DNA]</scope>
    <source>
        <strain evidence="2 3">IMCC1322</strain>
    </source>
</reference>
<name>D5BNF7_PUNMI</name>
<dbReference type="InterPro" id="IPR007059">
    <property type="entry name" value="DmsC"/>
</dbReference>
<dbReference type="STRING" id="488538.SAR116_2107"/>
<evidence type="ECO:0000313" key="2">
    <source>
        <dbReference type="EMBL" id="ADE40350.1"/>
    </source>
</evidence>
<feature type="transmembrane region" description="Helical" evidence="1">
    <location>
        <begin position="84"/>
        <end position="104"/>
    </location>
</feature>
<dbReference type="HOGENOM" id="CLU_077429_0_0_5"/>
<organism evidence="2 3">
    <name type="scientific">Puniceispirillum marinum (strain IMCC1322)</name>
    <dbReference type="NCBI Taxonomy" id="488538"/>
    <lineage>
        <taxon>Bacteria</taxon>
        <taxon>Pseudomonadati</taxon>
        <taxon>Pseudomonadota</taxon>
        <taxon>Alphaproteobacteria</taxon>
        <taxon>Candidatus Puniceispirillales</taxon>
        <taxon>Candidatus Puniceispirillaceae</taxon>
        <taxon>Candidatus Puniceispirillum</taxon>
    </lineage>
</organism>
<keyword evidence="1" id="KW-1133">Transmembrane helix</keyword>
<dbReference type="GO" id="GO:0009390">
    <property type="term" value="C:dimethyl sulfoxide reductase complex"/>
    <property type="evidence" value="ECO:0007669"/>
    <property type="project" value="TreeGrafter"/>
</dbReference>
<keyword evidence="1" id="KW-0812">Transmembrane</keyword>
<dbReference type="PANTHER" id="PTHR38095:SF1">
    <property type="entry name" value="ANAEROBIC DIMETHYL SULFOXIDE REDUCTASE CHAIN YNFH"/>
    <property type="match status" value="1"/>
</dbReference>
<keyword evidence="3" id="KW-1185">Reference proteome</keyword>
<dbReference type="RefSeq" id="WP_013046977.1">
    <property type="nucleotide sequence ID" value="NC_014010.1"/>
</dbReference>
<evidence type="ECO:0000313" key="3">
    <source>
        <dbReference type="Proteomes" id="UP000007460"/>
    </source>
</evidence>
<dbReference type="GO" id="GO:0009389">
    <property type="term" value="F:dimethyl sulfoxide reductase activity"/>
    <property type="evidence" value="ECO:0007669"/>
    <property type="project" value="TreeGrafter"/>
</dbReference>
<feature type="transmembrane region" description="Helical" evidence="1">
    <location>
        <begin position="38"/>
        <end position="63"/>
    </location>
</feature>
<feature type="transmembrane region" description="Helical" evidence="1">
    <location>
        <begin position="176"/>
        <end position="195"/>
    </location>
</feature>
<dbReference type="OrthoDB" id="5520897at2"/>
<accession>D5BNF7</accession>
<dbReference type="eggNOG" id="COG3302">
    <property type="taxonomic scope" value="Bacteria"/>
</dbReference>
<proteinExistence type="predicted"/>
<feature type="transmembrane region" description="Helical" evidence="1">
    <location>
        <begin position="251"/>
        <end position="269"/>
    </location>
</feature>
<sequence length="312" mass="34122">MHPAYSVILFTTASGAGYGLLMLLSLACFMGVLPESQVYGFVSMALSLGLITVGLLSSMAHLGHPERSWRAVSQWRTSWLSREGVFAIVTYVPAGIFGISWVFFGKLDGFVPYVALLTAILSVVTVYCTGMIYASLRTISAWNQKMTAPNYIIIALASGAILQVLLLTIFDQINTSSIGLALMLAATALVAKWLYWVKIDRTSIGYTVEQAIGLKGQGKIRQIEPAHTQPNYVMREMGYAVARKHSRQMRMLSTLLCFIVPSVCMVLSLGMAEPLFFASVATASLAVGLVMERWLFFAEAVHVVTLYYGSSQ</sequence>
<dbReference type="GO" id="GO:0005886">
    <property type="term" value="C:plasma membrane"/>
    <property type="evidence" value="ECO:0007669"/>
    <property type="project" value="TreeGrafter"/>
</dbReference>
<keyword evidence="2" id="KW-0560">Oxidoreductase</keyword>
<dbReference type="AlphaFoldDB" id="D5BNF7"/>
<evidence type="ECO:0000256" key="1">
    <source>
        <dbReference type="SAM" id="Phobius"/>
    </source>
</evidence>
<feature type="transmembrane region" description="Helical" evidence="1">
    <location>
        <begin position="275"/>
        <end position="296"/>
    </location>
</feature>
<dbReference type="Pfam" id="PF04976">
    <property type="entry name" value="DmsC"/>
    <property type="match status" value="1"/>
</dbReference>
<dbReference type="GO" id="GO:0019645">
    <property type="term" value="P:anaerobic electron transport chain"/>
    <property type="evidence" value="ECO:0007669"/>
    <property type="project" value="InterPro"/>
</dbReference>
<keyword evidence="1" id="KW-0472">Membrane</keyword>